<evidence type="ECO:0000256" key="5">
    <source>
        <dbReference type="RuleBase" id="RU003750"/>
    </source>
</evidence>
<evidence type="ECO:0000256" key="3">
    <source>
        <dbReference type="ARBA" id="ARBA00022679"/>
    </source>
</evidence>
<evidence type="ECO:0000256" key="2">
    <source>
        <dbReference type="ARBA" id="ARBA00010441"/>
    </source>
</evidence>
<keyword evidence="6" id="KW-0812">Transmembrane</keyword>
<dbReference type="InterPro" id="IPR048254">
    <property type="entry name" value="CDP_ALCOHOL_P_TRANSF_CS"/>
</dbReference>
<keyword evidence="3 5" id="KW-0808">Transferase</keyword>
<dbReference type="AlphaFoldDB" id="Q5D8U3"/>
<keyword evidence="6" id="KW-1133">Transmembrane helix</keyword>
<protein>
    <recommendedName>
        <fullName evidence="8">Choline/ethanolaminephosphotransferase 1</fullName>
    </recommendedName>
</protein>
<accession>Q5D8U3</accession>
<dbReference type="GO" id="GO:0006646">
    <property type="term" value="P:phosphatidylethanolamine biosynthetic process"/>
    <property type="evidence" value="ECO:0007669"/>
    <property type="project" value="TreeGrafter"/>
</dbReference>
<dbReference type="EMBL" id="AY816031">
    <property type="protein sequence ID" value="AAW27763.1"/>
    <property type="molecule type" value="mRNA"/>
</dbReference>
<evidence type="ECO:0000313" key="7">
    <source>
        <dbReference type="EMBL" id="AAW27763.1"/>
    </source>
</evidence>
<feature type="transmembrane region" description="Helical" evidence="6">
    <location>
        <begin position="40"/>
        <end position="63"/>
    </location>
</feature>
<sequence>MVGTSLSKDQLNRLVEHKYHCEGESICDILFKNFWRISSLYIPTSIAPNTLTLIGLFANVFALCLLLSYGAGSVTSLVFVLCVFIYQTLDALDGLHARRTGSCSQLGELFDHGCDTLATCILPICYFIIIGFDEWPVLMFIQYLLIQALFYVAHWRCYVTGILSFDR</sequence>
<comment type="subcellular location">
    <subcellularLocation>
        <location evidence="1">Membrane</location>
    </subcellularLocation>
</comment>
<dbReference type="PANTHER" id="PTHR10414">
    <property type="entry name" value="ETHANOLAMINEPHOSPHOTRANSFERASE"/>
    <property type="match status" value="1"/>
</dbReference>
<reference evidence="7" key="1">
    <citation type="submission" date="2004-11" db="EMBL/GenBank/DDBJ databases">
        <title>The full-length cDNA sequences of Schistosoma japonicum genes.</title>
        <authorList>
            <person name="Han Z."/>
        </authorList>
    </citation>
    <scope>NUCLEOTIDE SEQUENCE</scope>
</reference>
<dbReference type="InterPro" id="IPR000462">
    <property type="entry name" value="CDP-OH_P_trans"/>
</dbReference>
<dbReference type="GO" id="GO:0005789">
    <property type="term" value="C:endoplasmic reticulum membrane"/>
    <property type="evidence" value="ECO:0007669"/>
    <property type="project" value="TreeGrafter"/>
</dbReference>
<dbReference type="InterPro" id="IPR014472">
    <property type="entry name" value="CHOPT"/>
</dbReference>
<dbReference type="PROSITE" id="PS00379">
    <property type="entry name" value="CDP_ALCOHOL_P_TRANSF"/>
    <property type="match status" value="1"/>
</dbReference>
<feature type="transmembrane region" description="Helical" evidence="6">
    <location>
        <begin position="135"/>
        <end position="153"/>
    </location>
</feature>
<feature type="transmembrane region" description="Helical" evidence="6">
    <location>
        <begin position="69"/>
        <end position="89"/>
    </location>
</feature>
<evidence type="ECO:0008006" key="8">
    <source>
        <dbReference type="Google" id="ProtNLM"/>
    </source>
</evidence>
<dbReference type="PANTHER" id="PTHR10414:SF37">
    <property type="entry name" value="BB IN A BOXCAR, ISOFORM C"/>
    <property type="match status" value="1"/>
</dbReference>
<organism evidence="7">
    <name type="scientific">Schistosoma japonicum</name>
    <name type="common">Blood fluke</name>
    <dbReference type="NCBI Taxonomy" id="6182"/>
    <lineage>
        <taxon>Eukaryota</taxon>
        <taxon>Metazoa</taxon>
        <taxon>Spiralia</taxon>
        <taxon>Lophotrochozoa</taxon>
        <taxon>Platyhelminthes</taxon>
        <taxon>Trematoda</taxon>
        <taxon>Digenea</taxon>
        <taxon>Strigeidida</taxon>
        <taxon>Schistosomatoidea</taxon>
        <taxon>Schistosomatidae</taxon>
        <taxon>Schistosoma</taxon>
    </lineage>
</organism>
<comment type="similarity">
    <text evidence="2 5">Belongs to the CDP-alcohol phosphatidyltransferase class-I family.</text>
</comment>
<dbReference type="GO" id="GO:0004307">
    <property type="term" value="F:ethanolaminephosphotransferase activity"/>
    <property type="evidence" value="ECO:0007669"/>
    <property type="project" value="TreeGrafter"/>
</dbReference>
<name>Q5D8U3_SCHJA</name>
<dbReference type="Pfam" id="PF01066">
    <property type="entry name" value="CDP-OH_P_transf"/>
    <property type="match status" value="1"/>
</dbReference>
<evidence type="ECO:0000256" key="6">
    <source>
        <dbReference type="SAM" id="Phobius"/>
    </source>
</evidence>
<dbReference type="Gene3D" id="1.20.120.1760">
    <property type="match status" value="1"/>
</dbReference>
<dbReference type="GO" id="GO:0005794">
    <property type="term" value="C:Golgi apparatus"/>
    <property type="evidence" value="ECO:0007669"/>
    <property type="project" value="TreeGrafter"/>
</dbReference>
<reference evidence="7" key="2">
    <citation type="journal article" date="2006" name="PLoS Pathog.">
        <title>New perspectives on host-parasite interplay by comparative transcriptomic and proteomic analyses of Schistosoma japonicum.</title>
        <authorList>
            <person name="Liu F."/>
            <person name="Lu J."/>
            <person name="Hu W."/>
            <person name="Wang S.Y."/>
            <person name="Cui S.J."/>
            <person name="Chi M."/>
            <person name="Yan Q."/>
            <person name="Wang X.R."/>
            <person name="Song H.D."/>
            <person name="Xu X.N."/>
            <person name="Wang J.J."/>
            <person name="Zhang X.L."/>
            <person name="Zhang X."/>
            <person name="Wang Z.Q."/>
            <person name="Xue C.L."/>
            <person name="Brindley P.J."/>
            <person name="McManus D.P."/>
            <person name="Yang P.Y."/>
            <person name="Feng Z."/>
            <person name="Chen Z."/>
            <person name="Han Z.G."/>
        </authorList>
    </citation>
    <scope>NUCLEOTIDE SEQUENCE</scope>
</reference>
<dbReference type="GO" id="GO:0004142">
    <property type="term" value="F:diacylglycerol cholinephosphotransferase activity"/>
    <property type="evidence" value="ECO:0007669"/>
    <property type="project" value="TreeGrafter"/>
</dbReference>
<evidence type="ECO:0000256" key="1">
    <source>
        <dbReference type="ARBA" id="ARBA00004370"/>
    </source>
</evidence>
<dbReference type="InterPro" id="IPR043130">
    <property type="entry name" value="CDP-OH_PTrfase_TM_dom"/>
</dbReference>
<proteinExistence type="evidence at transcript level"/>
<keyword evidence="4 6" id="KW-0472">Membrane</keyword>
<evidence type="ECO:0000256" key="4">
    <source>
        <dbReference type="ARBA" id="ARBA00023136"/>
    </source>
</evidence>